<sequence>MHKLMNKISYSGPFTGWSYMLMAMVALISLYAHSAAAQEIGLDPHVKYGKLANGFTYYIRHNDEPKQRAQLYLINKVGSVLETETQRGLAHFLEHMAFNGTTHFPKNELINYLQKSGVRFGSDLNAYTSFDETVYQLPIPTDDKNLFDNGLQIMRDWAQGLLLTPEELLKERGVILEEKRLRQGAEQRVSEKTLPILLNGSIYAQRLPIGTEDVLNNFRREDIVSFYQEWYRPDLQALIVVGDIDASQIEQQVKTLFADLKMPKNPKPRKDFRIQLKGRNQFITITDPEIPKISFVLHFKHEGIVPNSLQSFKTSIVRSLASQLITTRIAEYGQNPNIPMIGLDASYGSLVSNIAALSLTVSPKEGKLREAVEAGWTEIARIAKFGFTQAELDRAKVNFRSSMDRILAEKEKRSSAQFVAEYQRNFTTGELAPGIDAEYKWVIESLDTMSLRTVNHETKKLITDTDRDIIITGPEKESVTMPNETTVLQWLANGDKTAGEPYVDKIIADKLLANIPNMGQISSKLEIKGLGITELTLSNGVKVVLKPTDFQNDAIQFRSFSTGGTSLYPDAEFESARSAVGILGASGLGQFDPIELSNVLTGKQVQVSPYINDYFEGINGESSIKDLETALQLVYLYFNKPRADSEIFKKILANAEYSIKNRYDNPENVFRDTITAVMGSYNYRRVPTTIARLKEIDLTKALAIYKDRFADAGDFTFVFTGSFKVEEITPLLARYLGNLPNIQRQENYRNLGITSPRGLISKTVRKGKEDKASVVLVFDGDYVSNPTEDLNMRALEQILSYRLMERLREKESGVYTPSVAISTVRIPKVRYSIVVNFGCSTDAVDRLIEAAMDEIQNLQLNGVSADDLQKFKTEEKRQNEVKVRDNGFWLGYLTEIYRNQEDPTKILNEDNVLDQLNATDIQKAAKDYINAKSFKRFVHIPEAK</sequence>
<dbReference type="InterPro" id="IPR011249">
    <property type="entry name" value="Metalloenz_LuxS/M16"/>
</dbReference>
<evidence type="ECO:0000256" key="7">
    <source>
        <dbReference type="ARBA" id="ARBA00023049"/>
    </source>
</evidence>
<protein>
    <submittedName>
        <fullName evidence="11">M16 family metallopeptidase</fullName>
    </submittedName>
</protein>
<dbReference type="RefSeq" id="WP_320184979.1">
    <property type="nucleotide sequence ID" value="NZ_CP138332.1"/>
</dbReference>
<dbReference type="InterPro" id="IPR007863">
    <property type="entry name" value="Peptidase_M16_C"/>
</dbReference>
<evidence type="ECO:0000259" key="10">
    <source>
        <dbReference type="Pfam" id="PF05193"/>
    </source>
</evidence>
<evidence type="ECO:0000256" key="2">
    <source>
        <dbReference type="ARBA" id="ARBA00007261"/>
    </source>
</evidence>
<evidence type="ECO:0000256" key="5">
    <source>
        <dbReference type="ARBA" id="ARBA00022801"/>
    </source>
</evidence>
<comment type="cofactor">
    <cofactor evidence="1">
        <name>Zn(2+)</name>
        <dbReference type="ChEBI" id="CHEBI:29105"/>
    </cofactor>
</comment>
<dbReference type="Gene3D" id="3.30.830.10">
    <property type="entry name" value="Metalloenzyme, LuxS/M16 peptidase-like"/>
    <property type="match status" value="4"/>
</dbReference>
<comment type="similarity">
    <text evidence="2 8">Belongs to the peptidase M16 family.</text>
</comment>
<evidence type="ECO:0000256" key="4">
    <source>
        <dbReference type="ARBA" id="ARBA00022723"/>
    </source>
</evidence>
<accession>A0ABW6BGT0</accession>
<evidence type="ECO:0000313" key="11">
    <source>
        <dbReference type="EMBL" id="MFD2968753.1"/>
    </source>
</evidence>
<proteinExistence type="inferred from homology"/>
<evidence type="ECO:0000313" key="12">
    <source>
        <dbReference type="Proteomes" id="UP001597525"/>
    </source>
</evidence>
<evidence type="ECO:0000256" key="6">
    <source>
        <dbReference type="ARBA" id="ARBA00022833"/>
    </source>
</evidence>
<dbReference type="InterPro" id="IPR050626">
    <property type="entry name" value="Peptidase_M16"/>
</dbReference>
<dbReference type="InterPro" id="IPR011765">
    <property type="entry name" value="Pept_M16_N"/>
</dbReference>
<feature type="domain" description="Peptidase M16 N-terminal" evidence="9">
    <location>
        <begin position="61"/>
        <end position="180"/>
    </location>
</feature>
<feature type="domain" description="Peptidase M16 C-terminal" evidence="10">
    <location>
        <begin position="700"/>
        <end position="872"/>
    </location>
</feature>
<evidence type="ECO:0000256" key="1">
    <source>
        <dbReference type="ARBA" id="ARBA00001947"/>
    </source>
</evidence>
<dbReference type="EMBL" id="JBHUPB010000010">
    <property type="protein sequence ID" value="MFD2968753.1"/>
    <property type="molecule type" value="Genomic_DNA"/>
</dbReference>
<keyword evidence="12" id="KW-1185">Reference proteome</keyword>
<gene>
    <name evidence="11" type="ORF">ACFS7Y_15235</name>
</gene>
<dbReference type="Pfam" id="PF05193">
    <property type="entry name" value="Peptidase_M16_C"/>
    <property type="match status" value="2"/>
</dbReference>
<name>A0ABW6BGT0_9SPHI</name>
<evidence type="ECO:0000256" key="3">
    <source>
        <dbReference type="ARBA" id="ARBA00022670"/>
    </source>
</evidence>
<organism evidence="11 12">
    <name type="scientific">Sphingobacterium bambusae</name>
    <dbReference type="NCBI Taxonomy" id="662858"/>
    <lineage>
        <taxon>Bacteria</taxon>
        <taxon>Pseudomonadati</taxon>
        <taxon>Bacteroidota</taxon>
        <taxon>Sphingobacteriia</taxon>
        <taxon>Sphingobacteriales</taxon>
        <taxon>Sphingobacteriaceae</taxon>
        <taxon>Sphingobacterium</taxon>
    </lineage>
</organism>
<reference evidence="12" key="1">
    <citation type="journal article" date="2019" name="Int. J. Syst. Evol. Microbiol.">
        <title>The Global Catalogue of Microorganisms (GCM) 10K type strain sequencing project: providing services to taxonomists for standard genome sequencing and annotation.</title>
        <authorList>
            <consortium name="The Broad Institute Genomics Platform"/>
            <consortium name="The Broad Institute Genome Sequencing Center for Infectious Disease"/>
            <person name="Wu L."/>
            <person name="Ma J."/>
        </authorList>
    </citation>
    <scope>NUCLEOTIDE SEQUENCE [LARGE SCALE GENOMIC DNA]</scope>
    <source>
        <strain evidence="12">KCTC 22814</strain>
    </source>
</reference>
<dbReference type="SUPFAM" id="SSF63411">
    <property type="entry name" value="LuxS/MPP-like metallohydrolase"/>
    <property type="match status" value="4"/>
</dbReference>
<dbReference type="PANTHER" id="PTHR43690">
    <property type="entry name" value="NARDILYSIN"/>
    <property type="match status" value="1"/>
</dbReference>
<keyword evidence="4" id="KW-0479">Metal-binding</keyword>
<keyword evidence="7" id="KW-0482">Metalloprotease</keyword>
<dbReference type="PROSITE" id="PS00143">
    <property type="entry name" value="INSULINASE"/>
    <property type="match status" value="1"/>
</dbReference>
<evidence type="ECO:0000259" key="9">
    <source>
        <dbReference type="Pfam" id="PF00675"/>
    </source>
</evidence>
<keyword evidence="3" id="KW-0645">Protease</keyword>
<dbReference type="InterPro" id="IPR001431">
    <property type="entry name" value="Pept_M16_Zn_BS"/>
</dbReference>
<keyword evidence="6" id="KW-0862">Zinc</keyword>
<evidence type="ECO:0000256" key="8">
    <source>
        <dbReference type="RuleBase" id="RU004447"/>
    </source>
</evidence>
<feature type="domain" description="Peptidase M16 C-terminal" evidence="10">
    <location>
        <begin position="218"/>
        <end position="396"/>
    </location>
</feature>
<comment type="caution">
    <text evidence="11">The sequence shown here is derived from an EMBL/GenBank/DDBJ whole genome shotgun (WGS) entry which is preliminary data.</text>
</comment>
<dbReference type="PANTHER" id="PTHR43690:SF34">
    <property type="entry name" value="ZINC PROTEASE PQQL-LIKE"/>
    <property type="match status" value="1"/>
</dbReference>
<keyword evidence="5" id="KW-0378">Hydrolase</keyword>
<dbReference type="Pfam" id="PF00675">
    <property type="entry name" value="Peptidase_M16"/>
    <property type="match status" value="1"/>
</dbReference>
<dbReference type="Proteomes" id="UP001597525">
    <property type="component" value="Unassembled WGS sequence"/>
</dbReference>